<dbReference type="SUPFAM" id="SSF52283">
    <property type="entry name" value="Formate/glycerate dehydrogenase catalytic domain-like"/>
    <property type="match status" value="1"/>
</dbReference>
<dbReference type="CDD" id="cd12187">
    <property type="entry name" value="LDH_like_1"/>
    <property type="match status" value="1"/>
</dbReference>
<name>A0A328AH77_9CAUL</name>
<dbReference type="EMBL" id="QFYQ01000001">
    <property type="protein sequence ID" value="RAK54142.1"/>
    <property type="molecule type" value="Genomic_DNA"/>
</dbReference>
<evidence type="ECO:0000256" key="4">
    <source>
        <dbReference type="RuleBase" id="RU003719"/>
    </source>
</evidence>
<dbReference type="PROSITE" id="PS00670">
    <property type="entry name" value="D_2_HYDROXYACID_DH_2"/>
    <property type="match status" value="1"/>
</dbReference>
<dbReference type="Pfam" id="PF02826">
    <property type="entry name" value="2-Hacid_dh_C"/>
    <property type="match status" value="1"/>
</dbReference>
<dbReference type="RefSeq" id="WP_111527893.1">
    <property type="nucleotide sequence ID" value="NZ_JBHRSG010000002.1"/>
</dbReference>
<keyword evidence="8" id="KW-1185">Reference proteome</keyword>
<dbReference type="PANTHER" id="PTHR43026">
    <property type="entry name" value="2-HYDROXYACID DEHYDROGENASE HOMOLOG 1-RELATED"/>
    <property type="match status" value="1"/>
</dbReference>
<sequence>MKLVVFEAAEWERDACLRLEPNHQVRCTAERLTPTLARQYADAEVVTTFIKSELTAAVIAALPDLKLIATRSTGYDHIDLGACARRRVAVCNVPDYGDPTVAEHAFALLLAVSRRIVEAATRTRAGDFGMEGLRGFDLAGRTIGVVGAGRIGRRVIQIGRGFGMTAVAVDATPDAKAAARLGFEYVSLPELLRRSDVVSLHVPGGSATRDLISDAEFAQMKPGSVLINTARGGVVNASALLRALKGGRLAGAGLDVLSEEPLLREEAEIFRLDAPLSPGQLRELVAANVLIRQPHVVVTPHIAYDTQEALHRILATTLSNIEAFAHGAPTNLVRLPSAAP</sequence>
<dbReference type="SUPFAM" id="SSF51735">
    <property type="entry name" value="NAD(P)-binding Rossmann-fold domains"/>
    <property type="match status" value="1"/>
</dbReference>
<dbReference type="OrthoDB" id="9793626at2"/>
<evidence type="ECO:0000256" key="3">
    <source>
        <dbReference type="ARBA" id="ARBA00023027"/>
    </source>
</evidence>
<protein>
    <submittedName>
        <fullName evidence="7">Hydroxyacid dehydrogenase</fullName>
    </submittedName>
</protein>
<accession>A0A328AH77</accession>
<proteinExistence type="inferred from homology"/>
<evidence type="ECO:0000259" key="5">
    <source>
        <dbReference type="Pfam" id="PF00389"/>
    </source>
</evidence>
<evidence type="ECO:0000256" key="2">
    <source>
        <dbReference type="ARBA" id="ARBA00023002"/>
    </source>
</evidence>
<dbReference type="Pfam" id="PF00389">
    <property type="entry name" value="2-Hacid_dh"/>
    <property type="match status" value="1"/>
</dbReference>
<dbReference type="GO" id="GO:0008720">
    <property type="term" value="F:D-lactate dehydrogenase (NAD+) activity"/>
    <property type="evidence" value="ECO:0007669"/>
    <property type="project" value="TreeGrafter"/>
</dbReference>
<keyword evidence="2 4" id="KW-0560">Oxidoreductase</keyword>
<evidence type="ECO:0000256" key="1">
    <source>
        <dbReference type="ARBA" id="ARBA00005854"/>
    </source>
</evidence>
<comment type="caution">
    <text evidence="7">The sequence shown here is derived from an EMBL/GenBank/DDBJ whole genome shotgun (WGS) entry which is preliminary data.</text>
</comment>
<dbReference type="InterPro" id="IPR029753">
    <property type="entry name" value="D-isomer_DH_CS"/>
</dbReference>
<dbReference type="AlphaFoldDB" id="A0A328AH77"/>
<comment type="similarity">
    <text evidence="1 4">Belongs to the D-isomer specific 2-hydroxyacid dehydrogenase family.</text>
</comment>
<dbReference type="GO" id="GO:0051287">
    <property type="term" value="F:NAD binding"/>
    <property type="evidence" value="ECO:0007669"/>
    <property type="project" value="InterPro"/>
</dbReference>
<evidence type="ECO:0000313" key="7">
    <source>
        <dbReference type="EMBL" id="RAK54142.1"/>
    </source>
</evidence>
<gene>
    <name evidence="7" type="ORF">DJ017_06220</name>
</gene>
<feature type="domain" description="D-isomer specific 2-hydroxyacid dehydrogenase catalytic" evidence="5">
    <location>
        <begin position="18"/>
        <end position="333"/>
    </location>
</feature>
<dbReference type="Gene3D" id="3.40.50.720">
    <property type="entry name" value="NAD(P)-binding Rossmann-like Domain"/>
    <property type="match status" value="2"/>
</dbReference>
<dbReference type="InterPro" id="IPR058205">
    <property type="entry name" value="D-LDH-like"/>
</dbReference>
<evidence type="ECO:0000259" key="6">
    <source>
        <dbReference type="Pfam" id="PF02826"/>
    </source>
</evidence>
<reference evidence="8" key="1">
    <citation type="submission" date="2018-05" db="EMBL/GenBank/DDBJ databases">
        <authorList>
            <person name="Li X."/>
        </authorList>
    </citation>
    <scope>NUCLEOTIDE SEQUENCE [LARGE SCALE GENOMIC DNA]</scope>
    <source>
        <strain evidence="8">LX32</strain>
    </source>
</reference>
<organism evidence="7 8">
    <name type="scientific">Phenylobacterium soli</name>
    <dbReference type="NCBI Taxonomy" id="2170551"/>
    <lineage>
        <taxon>Bacteria</taxon>
        <taxon>Pseudomonadati</taxon>
        <taxon>Pseudomonadota</taxon>
        <taxon>Alphaproteobacteria</taxon>
        <taxon>Caulobacterales</taxon>
        <taxon>Caulobacteraceae</taxon>
        <taxon>Phenylobacterium</taxon>
    </lineage>
</organism>
<dbReference type="PANTHER" id="PTHR43026:SF1">
    <property type="entry name" value="2-HYDROXYACID DEHYDROGENASE HOMOLOG 1-RELATED"/>
    <property type="match status" value="1"/>
</dbReference>
<keyword evidence="3" id="KW-0520">NAD</keyword>
<dbReference type="InterPro" id="IPR006140">
    <property type="entry name" value="D-isomer_DH_NAD-bd"/>
</dbReference>
<feature type="domain" description="D-isomer specific 2-hydroxyacid dehydrogenase NAD-binding" evidence="6">
    <location>
        <begin position="106"/>
        <end position="303"/>
    </location>
</feature>
<evidence type="ECO:0000313" key="8">
    <source>
        <dbReference type="Proteomes" id="UP000249254"/>
    </source>
</evidence>
<dbReference type="Proteomes" id="UP000249254">
    <property type="component" value="Unassembled WGS sequence"/>
</dbReference>
<dbReference type="InterPro" id="IPR036291">
    <property type="entry name" value="NAD(P)-bd_dom_sf"/>
</dbReference>
<dbReference type="InterPro" id="IPR006139">
    <property type="entry name" value="D-isomer_2_OHA_DH_cat_dom"/>
</dbReference>
<dbReference type="PROSITE" id="PS00671">
    <property type="entry name" value="D_2_HYDROXYACID_DH_3"/>
    <property type="match status" value="1"/>
</dbReference>